<feature type="signal peptide" evidence="1">
    <location>
        <begin position="1"/>
        <end position="25"/>
    </location>
</feature>
<dbReference type="RefSeq" id="WP_326834821.1">
    <property type="nucleotide sequence ID" value="NZ_CP142149.1"/>
</dbReference>
<evidence type="ECO:0000313" key="3">
    <source>
        <dbReference type="Proteomes" id="UP001330812"/>
    </source>
</evidence>
<organism evidence="2 3">
    <name type="scientific">Amycolatopsis rhabdoformis</name>
    <dbReference type="NCBI Taxonomy" id="1448059"/>
    <lineage>
        <taxon>Bacteria</taxon>
        <taxon>Bacillati</taxon>
        <taxon>Actinomycetota</taxon>
        <taxon>Actinomycetes</taxon>
        <taxon>Pseudonocardiales</taxon>
        <taxon>Pseudonocardiaceae</taxon>
        <taxon>Amycolatopsis</taxon>
    </lineage>
</organism>
<proteinExistence type="predicted"/>
<dbReference type="Proteomes" id="UP001330812">
    <property type="component" value="Chromosome"/>
</dbReference>
<evidence type="ECO:0000256" key="1">
    <source>
        <dbReference type="SAM" id="SignalP"/>
    </source>
</evidence>
<evidence type="ECO:0008006" key="4">
    <source>
        <dbReference type="Google" id="ProtNLM"/>
    </source>
</evidence>
<keyword evidence="3" id="KW-1185">Reference proteome</keyword>
<protein>
    <recommendedName>
        <fullName evidence="4">Glyoxalase</fullName>
    </recommendedName>
</protein>
<feature type="chain" id="PRO_5046527827" description="Glyoxalase" evidence="1">
    <location>
        <begin position="26"/>
        <end position="312"/>
    </location>
</feature>
<reference evidence="2 3" key="1">
    <citation type="journal article" date="2015" name="Int. J. Syst. Evol. Microbiol.">
        <title>Amycolatopsis rhabdoformis sp. nov., an actinomycete isolated from a tropical forest soil.</title>
        <authorList>
            <person name="Souza W.R."/>
            <person name="Silva R.E."/>
            <person name="Goodfellow M."/>
            <person name="Busarakam K."/>
            <person name="Figueiro F.S."/>
            <person name="Ferreira D."/>
            <person name="Rodrigues-Filho E."/>
            <person name="Moraes L.A.B."/>
            <person name="Zucchi T.D."/>
        </authorList>
    </citation>
    <scope>NUCLEOTIDE SEQUENCE [LARGE SCALE GENOMIC DNA]</scope>
    <source>
        <strain evidence="2 3">NCIMB 14900</strain>
    </source>
</reference>
<accession>A0ABZ1IEC2</accession>
<sequence>MNSKLGKRAGILGVVAATLAGVVVAVSAGSAEGTPDAAAWRTPVKAWGVEYDASHVYLQHGTLPAFIKSWEATFGGTDNGRNTFQITPTPSKALASIIHSPVGLLAAYDYQTPVPFPFGAEQTGFGVHDPDLGADAALRSGAEVTVTPWTGPVGREAVVKFPGGFASQIWLQYDMSGFTPLKTQPEFRVYLTESTVGAFLSAYLKFTGGRVVSDVRNADGGEVGAPGTTYHRIRISTQFGNTVVLANNGAWAYPYGRDTTGYTVTDMAATVAKAKATGATVLSGPYKSADRTSVILRFPGGYVAEVHDGTFH</sequence>
<name>A0ABZ1IEC2_9PSEU</name>
<dbReference type="SUPFAM" id="SSF54593">
    <property type="entry name" value="Glyoxalase/Bleomycin resistance protein/Dihydroxybiphenyl dioxygenase"/>
    <property type="match status" value="1"/>
</dbReference>
<dbReference type="EMBL" id="CP142149">
    <property type="protein sequence ID" value="WSE32013.1"/>
    <property type="molecule type" value="Genomic_DNA"/>
</dbReference>
<dbReference type="InterPro" id="IPR029068">
    <property type="entry name" value="Glyas_Bleomycin-R_OHBP_Dase"/>
</dbReference>
<keyword evidence="1" id="KW-0732">Signal</keyword>
<evidence type="ECO:0000313" key="2">
    <source>
        <dbReference type="EMBL" id="WSE32013.1"/>
    </source>
</evidence>
<gene>
    <name evidence="2" type="ORF">VSH64_07810</name>
</gene>